<evidence type="ECO:0000259" key="2">
    <source>
        <dbReference type="Pfam" id="PF20710"/>
    </source>
</evidence>
<dbReference type="EMBL" id="JAGRRH010000004">
    <property type="protein sequence ID" value="KAG7370569.1"/>
    <property type="molecule type" value="Genomic_DNA"/>
</dbReference>
<feature type="compositionally biased region" description="Polar residues" evidence="1">
    <location>
        <begin position="100"/>
        <end position="113"/>
    </location>
</feature>
<dbReference type="InterPro" id="IPR049227">
    <property type="entry name" value="DUF6824"/>
</dbReference>
<organism evidence="3 4">
    <name type="scientific">Nitzschia inconspicua</name>
    <dbReference type="NCBI Taxonomy" id="303405"/>
    <lineage>
        <taxon>Eukaryota</taxon>
        <taxon>Sar</taxon>
        <taxon>Stramenopiles</taxon>
        <taxon>Ochrophyta</taxon>
        <taxon>Bacillariophyta</taxon>
        <taxon>Bacillariophyceae</taxon>
        <taxon>Bacillariophycidae</taxon>
        <taxon>Bacillariales</taxon>
        <taxon>Bacillariaceae</taxon>
        <taxon>Nitzschia</taxon>
    </lineage>
</organism>
<sequence length="561" mass="63637">MGDRQTLSTGGGSPMTCNPAPVDGNHDVVRASREEWKLLLARDRERMSSYERIEMEQDVEGRNRLAGISPSVTTKMGMKNLRRELLRMRKEYETAHSQLNVNKEHPQPQTGNHNPAEVAPDGLQLERSVEQCHSLTRIYSILTTESVIKNDEILLRFLLADRLNAEKAARRLVEYHSMTVELFGDSVLSRPIMLGDLNRQERKLLESGWIQLLLTRDATGRRIMTVDEAGAADPSNIKHKLKVFMYVFQVAAMDSDTQKMGLHLILHRLFNADSPTGTVDEDAWVVDANERQMFRRFFACAPVRCSTIHINTPSPDKWVRILPSVIQMLGTDERGRIRFHEGSITACHQEMEAYGVPAEWMPMTSTGRRKLNEHKLWLKIQKGREMAMQKGQNVEIVECPRLNDILLTKTRRASSHPGNQKLRQVLEDRYEERYVAHPMKKQSITSQVADQLEEKLQARFLVKNKESFWVPADRNIVLDKLGNSFRFVPRLKPKSDSTPSSPVKETMVFQASEADLKPAAKPSSGDKSYGSTEASSSQQDSSDSRAMSPGPGPTHSERPPF</sequence>
<gene>
    <name evidence="3" type="ORF">IV203_019139</name>
</gene>
<evidence type="ECO:0000256" key="1">
    <source>
        <dbReference type="SAM" id="MobiDB-lite"/>
    </source>
</evidence>
<accession>A0A9K3LYL0</accession>
<feature type="region of interest" description="Disordered" evidence="1">
    <location>
        <begin position="100"/>
        <end position="119"/>
    </location>
</feature>
<comment type="caution">
    <text evidence="3">The sequence shown here is derived from an EMBL/GenBank/DDBJ whole genome shotgun (WGS) entry which is preliminary data.</text>
</comment>
<name>A0A9K3LYL0_9STRA</name>
<dbReference type="Proteomes" id="UP000693970">
    <property type="component" value="Unassembled WGS sequence"/>
</dbReference>
<keyword evidence="4" id="KW-1185">Reference proteome</keyword>
<feature type="region of interest" description="Disordered" evidence="1">
    <location>
        <begin position="1"/>
        <end position="26"/>
    </location>
</feature>
<protein>
    <recommendedName>
        <fullName evidence="2">DUF6824 domain-containing protein</fullName>
    </recommendedName>
</protein>
<feature type="region of interest" description="Disordered" evidence="1">
    <location>
        <begin position="488"/>
        <end position="561"/>
    </location>
</feature>
<dbReference type="OrthoDB" id="75724at2759"/>
<evidence type="ECO:0000313" key="3">
    <source>
        <dbReference type="EMBL" id="KAG7370569.1"/>
    </source>
</evidence>
<reference evidence="3" key="2">
    <citation type="submission" date="2021-04" db="EMBL/GenBank/DDBJ databases">
        <authorList>
            <person name="Podell S."/>
        </authorList>
    </citation>
    <scope>NUCLEOTIDE SEQUENCE</scope>
    <source>
        <strain evidence="3">Hildebrandi</strain>
    </source>
</reference>
<proteinExistence type="predicted"/>
<feature type="domain" description="DUF6824" evidence="2">
    <location>
        <begin position="404"/>
        <end position="486"/>
    </location>
</feature>
<dbReference type="AlphaFoldDB" id="A0A9K3LYL0"/>
<evidence type="ECO:0000313" key="4">
    <source>
        <dbReference type="Proteomes" id="UP000693970"/>
    </source>
</evidence>
<feature type="compositionally biased region" description="Polar residues" evidence="1">
    <location>
        <begin position="525"/>
        <end position="534"/>
    </location>
</feature>
<reference evidence="3" key="1">
    <citation type="journal article" date="2021" name="Sci. Rep.">
        <title>Diploid genomic architecture of Nitzschia inconspicua, an elite biomass production diatom.</title>
        <authorList>
            <person name="Oliver A."/>
            <person name="Podell S."/>
            <person name="Pinowska A."/>
            <person name="Traller J.C."/>
            <person name="Smith S.R."/>
            <person name="McClure R."/>
            <person name="Beliaev A."/>
            <person name="Bohutskyi P."/>
            <person name="Hill E.A."/>
            <person name="Rabines A."/>
            <person name="Zheng H."/>
            <person name="Allen L.Z."/>
            <person name="Kuo A."/>
            <person name="Grigoriev I.V."/>
            <person name="Allen A.E."/>
            <person name="Hazlebeck D."/>
            <person name="Allen E.E."/>
        </authorList>
    </citation>
    <scope>NUCLEOTIDE SEQUENCE</scope>
    <source>
        <strain evidence="3">Hildebrandi</strain>
    </source>
</reference>
<dbReference type="Pfam" id="PF20710">
    <property type="entry name" value="DUF6824"/>
    <property type="match status" value="1"/>
</dbReference>